<evidence type="ECO:0000313" key="2">
    <source>
        <dbReference type="Proteomes" id="UP001238088"/>
    </source>
</evidence>
<name>A0ABU0AHR9_9BACI</name>
<comment type="caution">
    <text evidence="1">The sequence shown here is derived from an EMBL/GenBank/DDBJ whole genome shotgun (WGS) entry which is preliminary data.</text>
</comment>
<protein>
    <submittedName>
        <fullName evidence="1">Uncharacterized protein</fullName>
    </submittedName>
</protein>
<organism evidence="1 2">
    <name type="scientific">Cytobacillus purgationiresistens</name>
    <dbReference type="NCBI Taxonomy" id="863449"/>
    <lineage>
        <taxon>Bacteria</taxon>
        <taxon>Bacillati</taxon>
        <taxon>Bacillota</taxon>
        <taxon>Bacilli</taxon>
        <taxon>Bacillales</taxon>
        <taxon>Bacillaceae</taxon>
        <taxon>Cytobacillus</taxon>
    </lineage>
</organism>
<proteinExistence type="predicted"/>
<dbReference type="EMBL" id="JAUSUB010000009">
    <property type="protein sequence ID" value="MDQ0270600.1"/>
    <property type="molecule type" value="Genomic_DNA"/>
</dbReference>
<reference evidence="1 2" key="1">
    <citation type="submission" date="2023-07" db="EMBL/GenBank/DDBJ databases">
        <title>Genomic Encyclopedia of Type Strains, Phase IV (KMG-IV): sequencing the most valuable type-strain genomes for metagenomic binning, comparative biology and taxonomic classification.</title>
        <authorList>
            <person name="Goeker M."/>
        </authorList>
    </citation>
    <scope>NUCLEOTIDE SEQUENCE [LARGE SCALE GENOMIC DNA]</scope>
    <source>
        <strain evidence="1 2">DSM 23494</strain>
    </source>
</reference>
<sequence>MANEFKHQWRVTKYNPDNRDENGSYTRDEWTCPSEIGKTINRKVFMLPEYLQIEQAYIETIMQFLQECNVQSVRMFGVEEREIEASILYEESFSDVRWKEDSIVDQSDIPILCRMILRNFAYCRLEAMKQIYIHFGWDYYMYIGTAQLTPKSIEYARQNGLYAESYESPYNIAEEDVIRMIQWSDINGEVVEGEEIIHSISKEAYQQIFQLSEEPNNRLLSAYCSSERHFSALLKASDGLQQK</sequence>
<dbReference type="RefSeq" id="WP_307475150.1">
    <property type="nucleotide sequence ID" value="NZ_JAUSUB010000009.1"/>
</dbReference>
<accession>A0ABU0AHR9</accession>
<evidence type="ECO:0000313" key="1">
    <source>
        <dbReference type="EMBL" id="MDQ0270600.1"/>
    </source>
</evidence>
<keyword evidence="2" id="KW-1185">Reference proteome</keyword>
<gene>
    <name evidence="1" type="ORF">J2S17_002475</name>
</gene>
<dbReference type="Proteomes" id="UP001238088">
    <property type="component" value="Unassembled WGS sequence"/>
</dbReference>